<keyword evidence="2" id="KW-1185">Reference proteome</keyword>
<comment type="caution">
    <text evidence="1">The sequence shown here is derived from an EMBL/GenBank/DDBJ whole genome shotgun (WGS) entry which is preliminary data.</text>
</comment>
<protein>
    <submittedName>
        <fullName evidence="1">Uncharacterized protein</fullName>
    </submittedName>
</protein>
<evidence type="ECO:0000313" key="2">
    <source>
        <dbReference type="Proteomes" id="UP001060085"/>
    </source>
</evidence>
<accession>A0ACC0APK0</accession>
<proteinExistence type="predicted"/>
<gene>
    <name evidence="1" type="ORF">M9H77_21503</name>
</gene>
<reference evidence="2" key="1">
    <citation type="journal article" date="2023" name="Nat. Plants">
        <title>Single-cell RNA sequencing provides a high-resolution roadmap for understanding the multicellular compartmentation of specialized metabolism.</title>
        <authorList>
            <person name="Sun S."/>
            <person name="Shen X."/>
            <person name="Li Y."/>
            <person name="Li Y."/>
            <person name="Wang S."/>
            <person name="Li R."/>
            <person name="Zhang H."/>
            <person name="Shen G."/>
            <person name="Guo B."/>
            <person name="Wei J."/>
            <person name="Xu J."/>
            <person name="St-Pierre B."/>
            <person name="Chen S."/>
            <person name="Sun C."/>
        </authorList>
    </citation>
    <scope>NUCLEOTIDE SEQUENCE [LARGE SCALE GENOMIC DNA]</scope>
</reference>
<organism evidence="1 2">
    <name type="scientific">Catharanthus roseus</name>
    <name type="common">Madagascar periwinkle</name>
    <name type="synonym">Vinca rosea</name>
    <dbReference type="NCBI Taxonomy" id="4058"/>
    <lineage>
        <taxon>Eukaryota</taxon>
        <taxon>Viridiplantae</taxon>
        <taxon>Streptophyta</taxon>
        <taxon>Embryophyta</taxon>
        <taxon>Tracheophyta</taxon>
        <taxon>Spermatophyta</taxon>
        <taxon>Magnoliopsida</taxon>
        <taxon>eudicotyledons</taxon>
        <taxon>Gunneridae</taxon>
        <taxon>Pentapetalae</taxon>
        <taxon>asterids</taxon>
        <taxon>lamiids</taxon>
        <taxon>Gentianales</taxon>
        <taxon>Apocynaceae</taxon>
        <taxon>Rauvolfioideae</taxon>
        <taxon>Vinceae</taxon>
        <taxon>Catharanthinae</taxon>
        <taxon>Catharanthus</taxon>
    </lineage>
</organism>
<dbReference type="EMBL" id="CM044705">
    <property type="protein sequence ID" value="KAI5662180.1"/>
    <property type="molecule type" value="Genomic_DNA"/>
</dbReference>
<dbReference type="Proteomes" id="UP001060085">
    <property type="component" value="Linkage Group LG05"/>
</dbReference>
<sequence>MRMPMHAIVALSSLLQETSSNFLATLINDVLDLSRLEDGSLQLDIATFNLHSLFSEVFVSVLVLNLIKPIASEKRLFATLSLVPDTPEYAIGDEKWLMQIMLNVVGNAVKFTKEGGISITAFVAKSDSLRDPIAPEFFPVPSDRIKPQDIPKLFTKCPQRQTLATRNSGGSLTSWEGKIWLESDGLGKGCTAIFMIKAWYSWALNCCLDRPLIIALTTNTNRVMKDNCLRVGIDGVIQNPISVHKMISVLSEVLDHGVLLEAQ</sequence>
<evidence type="ECO:0000313" key="1">
    <source>
        <dbReference type="EMBL" id="KAI5662180.1"/>
    </source>
</evidence>
<name>A0ACC0APK0_CATRO</name>